<dbReference type="RefSeq" id="WP_190234739.1">
    <property type="nucleotide sequence ID" value="NZ_SSOA01000001.1"/>
</dbReference>
<dbReference type="InterPro" id="IPR037481">
    <property type="entry name" value="LacX"/>
</dbReference>
<proteinExistence type="predicted"/>
<keyword evidence="2" id="KW-1185">Reference proteome</keyword>
<dbReference type="CDD" id="cd09024">
    <property type="entry name" value="Aldose_epim_lacX"/>
    <property type="match status" value="1"/>
</dbReference>
<sequence length="291" mass="31638">MPSLTRLENEQLTIEISSLGAELQSLATKDGRCFLWNGDAAFWNGRSPILFPIVGKAPDDTVLIDGKPYPMAQHGLARRREFALTAASAQSCCFTLTSNDETKSVYPFDFSLSLTYQLAQNTLSVTARVTNTSDDAMPYGIGFHPAFLWPFPGAEGKAHHIMLDNGAEPELLRLSGGLLDQATQPSPFRAGHLTLDASQYVEDAMIFPQGAGTGLTYEAEGGPSLHFTFENLPNLALWQKPGAPFICIEPWHGMAAQHGKGSELKDRPYTALLPAGKMADYGFSVTVKNQK</sequence>
<reference evidence="1 2" key="1">
    <citation type="submission" date="2019-04" db="EMBL/GenBank/DDBJ databases">
        <title>Rhizobium terrae sp. nov., isolated from a paddy soil.</title>
        <authorList>
            <person name="Lin S.-Y."/>
            <person name="Hameed A."/>
            <person name="Huang H.-I."/>
            <person name="Young C.-C."/>
        </authorList>
    </citation>
    <scope>NUCLEOTIDE SEQUENCE [LARGE SCALE GENOMIC DNA]</scope>
    <source>
        <strain evidence="1 2">CC-HIH110</strain>
    </source>
</reference>
<dbReference type="SUPFAM" id="SSF74650">
    <property type="entry name" value="Galactose mutarotase-like"/>
    <property type="match status" value="1"/>
</dbReference>
<gene>
    <name evidence="1" type="ORF">E6C51_01050</name>
</gene>
<dbReference type="GO" id="GO:0016853">
    <property type="term" value="F:isomerase activity"/>
    <property type="evidence" value="ECO:0007669"/>
    <property type="project" value="InterPro"/>
</dbReference>
<evidence type="ECO:0000313" key="1">
    <source>
        <dbReference type="EMBL" id="THF53740.1"/>
    </source>
</evidence>
<dbReference type="PANTHER" id="PTHR11122">
    <property type="entry name" value="APOSPORY-ASSOCIATED PROTEIN C-RELATED"/>
    <property type="match status" value="1"/>
</dbReference>
<dbReference type="GO" id="GO:0030246">
    <property type="term" value="F:carbohydrate binding"/>
    <property type="evidence" value="ECO:0007669"/>
    <property type="project" value="InterPro"/>
</dbReference>
<dbReference type="EMBL" id="SSOA01000001">
    <property type="protein sequence ID" value="THF53740.1"/>
    <property type="molecule type" value="Genomic_DNA"/>
</dbReference>
<dbReference type="GO" id="GO:0005975">
    <property type="term" value="P:carbohydrate metabolic process"/>
    <property type="evidence" value="ECO:0007669"/>
    <property type="project" value="InterPro"/>
</dbReference>
<protein>
    <submittedName>
        <fullName evidence="1">Aldose 1-epimerase family protein</fullName>
    </submittedName>
</protein>
<dbReference type="InterPro" id="IPR008183">
    <property type="entry name" value="Aldose_1/G6P_1-epimerase"/>
</dbReference>
<comment type="caution">
    <text evidence="1">The sequence shown here is derived from an EMBL/GenBank/DDBJ whole genome shotgun (WGS) entry which is preliminary data.</text>
</comment>
<dbReference type="InterPro" id="IPR014718">
    <property type="entry name" value="GH-type_carb-bd"/>
</dbReference>
<dbReference type="InterPro" id="IPR011013">
    <property type="entry name" value="Gal_mutarotase_sf_dom"/>
</dbReference>
<organism evidence="1 2">
    <name type="scientific">Allorhizobium terrae</name>
    <dbReference type="NCBI Taxonomy" id="1848972"/>
    <lineage>
        <taxon>Bacteria</taxon>
        <taxon>Pseudomonadati</taxon>
        <taxon>Pseudomonadota</taxon>
        <taxon>Alphaproteobacteria</taxon>
        <taxon>Hyphomicrobiales</taxon>
        <taxon>Rhizobiaceae</taxon>
        <taxon>Rhizobium/Agrobacterium group</taxon>
        <taxon>Allorhizobium</taxon>
    </lineage>
</organism>
<dbReference type="Pfam" id="PF01263">
    <property type="entry name" value="Aldose_epim"/>
    <property type="match status" value="1"/>
</dbReference>
<name>A0A4S4A5D3_9HYPH</name>
<accession>A0A4S4A5D3</accession>
<dbReference type="PANTHER" id="PTHR11122:SF13">
    <property type="entry name" value="GLUCOSE-6-PHOSPHATE 1-EPIMERASE"/>
    <property type="match status" value="1"/>
</dbReference>
<evidence type="ECO:0000313" key="2">
    <source>
        <dbReference type="Proteomes" id="UP000310754"/>
    </source>
</evidence>
<dbReference type="Proteomes" id="UP000310754">
    <property type="component" value="Unassembled WGS sequence"/>
</dbReference>
<dbReference type="Gene3D" id="2.70.98.10">
    <property type="match status" value="1"/>
</dbReference>
<dbReference type="AlphaFoldDB" id="A0A4S4A5D3"/>